<feature type="domain" description="OmpA-like" evidence="6">
    <location>
        <begin position="150"/>
        <end position="267"/>
    </location>
</feature>
<evidence type="ECO:0000256" key="3">
    <source>
        <dbReference type="ARBA" id="ARBA00023237"/>
    </source>
</evidence>
<reference evidence="7" key="1">
    <citation type="submission" date="2020-12" db="EMBL/GenBank/DDBJ databases">
        <title>Bacterial novel species Flavobacterium sp. SE-1-e isolated from soil.</title>
        <authorList>
            <person name="Jung H.-Y."/>
        </authorList>
    </citation>
    <scope>NUCLEOTIDE SEQUENCE</scope>
    <source>
        <strain evidence="7">SE-1-e</strain>
    </source>
</reference>
<gene>
    <name evidence="7" type="ORF">I5M07_07590</name>
</gene>
<dbReference type="InterPro" id="IPR006664">
    <property type="entry name" value="OMP_bac"/>
</dbReference>
<dbReference type="InterPro" id="IPR050330">
    <property type="entry name" value="Bact_OuterMem_StrucFunc"/>
</dbReference>
<dbReference type="RefSeq" id="WP_200105616.1">
    <property type="nucleotide sequence ID" value="NZ_JAEHFV010000002.1"/>
</dbReference>
<dbReference type="InterPro" id="IPR036737">
    <property type="entry name" value="OmpA-like_sf"/>
</dbReference>
<dbReference type="Pfam" id="PF00691">
    <property type="entry name" value="OmpA"/>
    <property type="match status" value="2"/>
</dbReference>
<evidence type="ECO:0000256" key="5">
    <source>
        <dbReference type="SAM" id="SignalP"/>
    </source>
</evidence>
<dbReference type="PANTHER" id="PTHR30329">
    <property type="entry name" value="STATOR ELEMENT OF FLAGELLAR MOTOR COMPLEX"/>
    <property type="match status" value="1"/>
</dbReference>
<protein>
    <submittedName>
        <fullName evidence="7">OmpA family protein</fullName>
    </submittedName>
</protein>
<dbReference type="Gene3D" id="3.30.1330.60">
    <property type="entry name" value="OmpA-like domain"/>
    <property type="match status" value="2"/>
</dbReference>
<keyword evidence="2 4" id="KW-0472">Membrane</keyword>
<dbReference type="PROSITE" id="PS51123">
    <property type="entry name" value="OMPA_2"/>
    <property type="match status" value="2"/>
</dbReference>
<dbReference type="AlphaFoldDB" id="A0A934PLY7"/>
<dbReference type="InterPro" id="IPR006665">
    <property type="entry name" value="OmpA-like"/>
</dbReference>
<organism evidence="7 8">
    <name type="scientific">Flavobacterium agrisoli</name>
    <dbReference type="NCBI Taxonomy" id="2793066"/>
    <lineage>
        <taxon>Bacteria</taxon>
        <taxon>Pseudomonadati</taxon>
        <taxon>Bacteroidota</taxon>
        <taxon>Flavobacteriia</taxon>
        <taxon>Flavobacteriales</taxon>
        <taxon>Flavobacteriaceae</taxon>
        <taxon>Flavobacterium</taxon>
    </lineage>
</organism>
<dbReference type="PRINTS" id="PR01021">
    <property type="entry name" value="OMPADOMAIN"/>
</dbReference>
<keyword evidence="8" id="KW-1185">Reference proteome</keyword>
<dbReference type="EMBL" id="JAEHFV010000002">
    <property type="protein sequence ID" value="MBK0369700.1"/>
    <property type="molecule type" value="Genomic_DNA"/>
</dbReference>
<keyword evidence="3" id="KW-0998">Cell outer membrane</keyword>
<evidence type="ECO:0000259" key="6">
    <source>
        <dbReference type="PROSITE" id="PS51123"/>
    </source>
</evidence>
<comment type="subcellular location">
    <subcellularLocation>
        <location evidence="1">Cell outer membrane</location>
    </subcellularLocation>
</comment>
<dbReference type="Proteomes" id="UP000609172">
    <property type="component" value="Unassembled WGS sequence"/>
</dbReference>
<evidence type="ECO:0000256" key="1">
    <source>
        <dbReference type="ARBA" id="ARBA00004442"/>
    </source>
</evidence>
<dbReference type="CDD" id="cd07185">
    <property type="entry name" value="OmpA_C-like"/>
    <property type="match status" value="2"/>
</dbReference>
<dbReference type="SUPFAM" id="SSF103088">
    <property type="entry name" value="OmpA-like"/>
    <property type="match status" value="2"/>
</dbReference>
<keyword evidence="5" id="KW-0732">Signal</keyword>
<name>A0A934PLY7_9FLAO</name>
<comment type="caution">
    <text evidence="7">The sequence shown here is derived from an EMBL/GenBank/DDBJ whole genome shotgun (WGS) entry which is preliminary data.</text>
</comment>
<feature type="domain" description="OmpA-like" evidence="6">
    <location>
        <begin position="14"/>
        <end position="134"/>
    </location>
</feature>
<evidence type="ECO:0000313" key="8">
    <source>
        <dbReference type="Proteomes" id="UP000609172"/>
    </source>
</evidence>
<dbReference type="PANTHER" id="PTHR30329:SF21">
    <property type="entry name" value="LIPOPROTEIN YIAD-RELATED"/>
    <property type="match status" value="1"/>
</dbReference>
<evidence type="ECO:0000256" key="4">
    <source>
        <dbReference type="PROSITE-ProRule" id="PRU00473"/>
    </source>
</evidence>
<dbReference type="GO" id="GO:0009279">
    <property type="term" value="C:cell outer membrane"/>
    <property type="evidence" value="ECO:0007669"/>
    <property type="project" value="UniProtKB-SubCell"/>
</dbReference>
<feature type="signal peptide" evidence="5">
    <location>
        <begin position="1"/>
        <end position="17"/>
    </location>
</feature>
<proteinExistence type="predicted"/>
<sequence length="267" mass="30821">MVKKLLFFLLFAGNLSAQEKPITTVYFDFDQYSLNSKQITKIEGFLSKIDTAKVESIQIYGYCDDRGNDQYNYKLSNRRVSTVQEILLVNGFNKNKIIILEGKGRVIVRTDTVDDLHETRSKNRRVDLIVVKKNSYGHGVHNSFMDNLKVGDNVTLASIQFEMGSSHLTSESKKVLDKVASILNKKKNIYFEIQGHVCCTPTKYDDGIDKDTKERKLSWNRAKTVYLYLISKKIYRNRMTYKGYGNQKPLGEGEAKDRRVEFQITRI</sequence>
<accession>A0A934PLY7</accession>
<feature type="chain" id="PRO_5037619620" evidence="5">
    <location>
        <begin position="18"/>
        <end position="267"/>
    </location>
</feature>
<evidence type="ECO:0000313" key="7">
    <source>
        <dbReference type="EMBL" id="MBK0369700.1"/>
    </source>
</evidence>
<evidence type="ECO:0000256" key="2">
    <source>
        <dbReference type="ARBA" id="ARBA00023136"/>
    </source>
</evidence>